<dbReference type="InterPro" id="IPR006093">
    <property type="entry name" value="Oxy_OxRdtase_FAD_BS"/>
</dbReference>
<dbReference type="PROSITE" id="PS51257">
    <property type="entry name" value="PROKAR_LIPOPROTEIN"/>
    <property type="match status" value="1"/>
</dbReference>
<dbReference type="SUPFAM" id="SSF56176">
    <property type="entry name" value="FAD-binding/transporter-associated domain-like"/>
    <property type="match status" value="1"/>
</dbReference>
<accession>A0ABR1TL40</accession>
<keyword evidence="2" id="KW-0285">Flavoprotein</keyword>
<gene>
    <name evidence="7" type="ORF">PG996_014478</name>
</gene>
<evidence type="ECO:0000313" key="7">
    <source>
        <dbReference type="EMBL" id="KAK8046414.1"/>
    </source>
</evidence>
<dbReference type="Gene3D" id="3.30.465.10">
    <property type="match status" value="2"/>
</dbReference>
<evidence type="ECO:0000256" key="3">
    <source>
        <dbReference type="ARBA" id="ARBA00022827"/>
    </source>
</evidence>
<dbReference type="InterPro" id="IPR036318">
    <property type="entry name" value="FAD-bd_PCMH-like_sf"/>
</dbReference>
<dbReference type="PANTHER" id="PTHR42973:SF53">
    <property type="entry name" value="FAD-BINDING PCMH-TYPE DOMAIN-CONTAINING PROTEIN-RELATED"/>
    <property type="match status" value="1"/>
</dbReference>
<evidence type="ECO:0000256" key="5">
    <source>
        <dbReference type="SAM" id="SignalP"/>
    </source>
</evidence>
<dbReference type="Proteomes" id="UP001446871">
    <property type="component" value="Unassembled WGS sequence"/>
</dbReference>
<dbReference type="Pfam" id="PF08031">
    <property type="entry name" value="BBE"/>
    <property type="match status" value="1"/>
</dbReference>
<dbReference type="PROSITE" id="PS51387">
    <property type="entry name" value="FAD_PCMH"/>
    <property type="match status" value="1"/>
</dbReference>
<dbReference type="InterPro" id="IPR006094">
    <property type="entry name" value="Oxid_FAD_bind_N"/>
</dbReference>
<keyword evidence="5" id="KW-0732">Signal</keyword>
<dbReference type="InterPro" id="IPR016169">
    <property type="entry name" value="FAD-bd_PCMH_sub2"/>
</dbReference>
<evidence type="ECO:0000256" key="2">
    <source>
        <dbReference type="ARBA" id="ARBA00022630"/>
    </source>
</evidence>
<evidence type="ECO:0000256" key="1">
    <source>
        <dbReference type="ARBA" id="ARBA00005466"/>
    </source>
</evidence>
<dbReference type="Gene3D" id="3.40.462.20">
    <property type="match status" value="1"/>
</dbReference>
<organism evidence="7 8">
    <name type="scientific">Apiospora saccharicola</name>
    <dbReference type="NCBI Taxonomy" id="335842"/>
    <lineage>
        <taxon>Eukaryota</taxon>
        <taxon>Fungi</taxon>
        <taxon>Dikarya</taxon>
        <taxon>Ascomycota</taxon>
        <taxon>Pezizomycotina</taxon>
        <taxon>Sordariomycetes</taxon>
        <taxon>Xylariomycetidae</taxon>
        <taxon>Amphisphaeriales</taxon>
        <taxon>Apiosporaceae</taxon>
        <taxon>Apiospora</taxon>
    </lineage>
</organism>
<dbReference type="PANTHER" id="PTHR42973">
    <property type="entry name" value="BINDING OXIDOREDUCTASE, PUTATIVE (AFU_ORTHOLOGUE AFUA_1G17690)-RELATED"/>
    <property type="match status" value="1"/>
</dbReference>
<protein>
    <recommendedName>
        <fullName evidence="6">FAD-binding PCMH-type domain-containing protein</fullName>
    </recommendedName>
</protein>
<feature type="domain" description="FAD-binding PCMH-type" evidence="6">
    <location>
        <begin position="67"/>
        <end position="260"/>
    </location>
</feature>
<comment type="caution">
    <text evidence="7">The sequence shown here is derived from an EMBL/GenBank/DDBJ whole genome shotgun (WGS) entry which is preliminary data.</text>
</comment>
<sequence length="441" mass="47378">MGDYRVKSAVLLLLFASCSFGKTKVSTATGTENCDALILAGLKDVVFLPTDPAYDASLTYYWSATTRAVRPSCFVQPQKTEDVSKALRVLSQTSGSGDVAIRSGGHSTWVSNNVAGGVTFDLSLLNQVTYSGDTKIASIGTGAKWGAVMLELEKYNRTATGGRDGDVGVGGLLLGGGLSFYTRYVAGTRVLRVDSGIDKSPSKRGIASNDVVNFEVVLALANGAVINANATADPALFKALKGGSNNFGIVTRFDMLAMDATPGGIYGGIIFMAYDQKETALAGFVRMIDINGENTADTGILLLTYKSPGPATIAMAMVNLDGAENSTSFAPFQDVPVRTRDENLQHDSIIWLADATMSTPEQEAYLQKAIGSLTKTLEEYTIEKGGYTQWRYLNYVDPSQNPLKSYGEDNVRRMKEVAAQYDPDRFFQERVSSGFKLSKVD</sequence>
<proteinExistence type="inferred from homology"/>
<feature type="chain" id="PRO_5046028027" description="FAD-binding PCMH-type domain-containing protein" evidence="5">
    <location>
        <begin position="22"/>
        <end position="441"/>
    </location>
</feature>
<dbReference type="InterPro" id="IPR016166">
    <property type="entry name" value="FAD-bd_PCMH"/>
</dbReference>
<keyword evidence="8" id="KW-1185">Reference proteome</keyword>
<name>A0ABR1TL40_9PEZI</name>
<evidence type="ECO:0000259" key="6">
    <source>
        <dbReference type="PROSITE" id="PS51387"/>
    </source>
</evidence>
<dbReference type="InterPro" id="IPR012951">
    <property type="entry name" value="BBE"/>
</dbReference>
<feature type="signal peptide" evidence="5">
    <location>
        <begin position="1"/>
        <end position="21"/>
    </location>
</feature>
<keyword evidence="3" id="KW-0274">FAD</keyword>
<dbReference type="Pfam" id="PF01565">
    <property type="entry name" value="FAD_binding_4"/>
    <property type="match status" value="1"/>
</dbReference>
<evidence type="ECO:0000256" key="4">
    <source>
        <dbReference type="ARBA" id="ARBA00023002"/>
    </source>
</evidence>
<keyword evidence="4" id="KW-0560">Oxidoreductase</keyword>
<evidence type="ECO:0000313" key="8">
    <source>
        <dbReference type="Proteomes" id="UP001446871"/>
    </source>
</evidence>
<dbReference type="InterPro" id="IPR050416">
    <property type="entry name" value="FAD-linked_Oxidoreductase"/>
</dbReference>
<reference evidence="7 8" key="1">
    <citation type="submission" date="2023-01" db="EMBL/GenBank/DDBJ databases">
        <title>Analysis of 21 Apiospora genomes using comparative genomics revels a genus with tremendous synthesis potential of carbohydrate active enzymes and secondary metabolites.</title>
        <authorList>
            <person name="Sorensen T."/>
        </authorList>
    </citation>
    <scope>NUCLEOTIDE SEQUENCE [LARGE SCALE GENOMIC DNA]</scope>
    <source>
        <strain evidence="7 8">CBS 83171</strain>
    </source>
</reference>
<dbReference type="PROSITE" id="PS00862">
    <property type="entry name" value="OX2_COVAL_FAD"/>
    <property type="match status" value="1"/>
</dbReference>
<comment type="similarity">
    <text evidence="1">Belongs to the oxygen-dependent FAD-linked oxidoreductase family.</text>
</comment>
<dbReference type="EMBL" id="JAQQWM010000009">
    <property type="protein sequence ID" value="KAK8046414.1"/>
    <property type="molecule type" value="Genomic_DNA"/>
</dbReference>